<evidence type="ECO:0000313" key="1">
    <source>
        <dbReference type="EMBL" id="SVD11719.1"/>
    </source>
</evidence>
<dbReference type="EMBL" id="UINC01130575">
    <property type="protein sequence ID" value="SVD11719.1"/>
    <property type="molecule type" value="Genomic_DNA"/>
</dbReference>
<gene>
    <name evidence="1" type="ORF">METZ01_LOCUS364573</name>
</gene>
<accession>A0A382SP91</accession>
<proteinExistence type="predicted"/>
<dbReference type="AlphaFoldDB" id="A0A382SP91"/>
<protein>
    <submittedName>
        <fullName evidence="1">Uncharacterized protein</fullName>
    </submittedName>
</protein>
<sequence>MTGNLVKHLLGTTRVKVMLRTGYLPN</sequence>
<name>A0A382SP91_9ZZZZ</name>
<organism evidence="1">
    <name type="scientific">marine metagenome</name>
    <dbReference type="NCBI Taxonomy" id="408172"/>
    <lineage>
        <taxon>unclassified sequences</taxon>
        <taxon>metagenomes</taxon>
        <taxon>ecological metagenomes</taxon>
    </lineage>
</organism>
<reference evidence="1" key="1">
    <citation type="submission" date="2018-05" db="EMBL/GenBank/DDBJ databases">
        <authorList>
            <person name="Lanie J.A."/>
            <person name="Ng W.-L."/>
            <person name="Kazmierczak K.M."/>
            <person name="Andrzejewski T.M."/>
            <person name="Davidsen T.M."/>
            <person name="Wayne K.J."/>
            <person name="Tettelin H."/>
            <person name="Glass J.I."/>
            <person name="Rusch D."/>
            <person name="Podicherti R."/>
            <person name="Tsui H.-C.T."/>
            <person name="Winkler M.E."/>
        </authorList>
    </citation>
    <scope>NUCLEOTIDE SEQUENCE</scope>
</reference>